<dbReference type="STRING" id="36807.Mlaev_01289"/>
<reference evidence="1 2" key="1">
    <citation type="submission" date="2016-01" db="EMBL/GenBank/DDBJ databases">
        <title>Draft genome sequences of Microbacterium laevaniformans LCDC 91-0039 and the type strain of Microbacterium hominis LCDC 84-209.</title>
        <authorList>
            <person name="Bernier A.-M."/>
            <person name="Bernard K."/>
        </authorList>
    </citation>
    <scope>NUCLEOTIDE SEQUENCE [LARGE SCALE GENOMIC DNA]</scope>
    <source>
        <strain evidence="1 2">LCDC 91-0039</strain>
    </source>
</reference>
<accession>A0A150HFE6</accession>
<sequence length="268" mass="28588">MIGNLDGIPLRDRVTANRISIQNEIARRRSEVDDLQKQIDPTSSAIGSYYGPIDPQTGDIPAWVKHTAVSVPGTGANMADFSESRAQDLYLASGYDSAVFQWAGGAFPQTIPEATQASYSEKLAPRLASFVDSVNVSSGPNTAHVPHYSMMARHDAVVGLIQGNNGDWNAIHGQSPLNAPSVTRLETGFVDASDHGKGDMESTGVIDSHSKVFTRGSTSFDNMVAVITGSQAELFAPDDLVNTYSGAGPVFIDGVDSPDYSPHYIEVK</sequence>
<gene>
    <name evidence="1" type="ORF">Mlaev_01289</name>
</gene>
<organism evidence="1 2">
    <name type="scientific">Microbacterium laevaniformans</name>
    <dbReference type="NCBI Taxonomy" id="36807"/>
    <lineage>
        <taxon>Bacteria</taxon>
        <taxon>Bacillati</taxon>
        <taxon>Actinomycetota</taxon>
        <taxon>Actinomycetes</taxon>
        <taxon>Micrococcales</taxon>
        <taxon>Microbacteriaceae</taxon>
        <taxon>Microbacterium</taxon>
    </lineage>
</organism>
<dbReference type="PATRIC" id="fig|36807.3.peg.1312"/>
<keyword evidence="2" id="KW-1185">Reference proteome</keyword>
<evidence type="ECO:0000313" key="1">
    <source>
        <dbReference type="EMBL" id="KXZ60745.1"/>
    </source>
</evidence>
<dbReference type="EMBL" id="LRAD01000027">
    <property type="protein sequence ID" value="KXZ60745.1"/>
    <property type="molecule type" value="Genomic_DNA"/>
</dbReference>
<proteinExistence type="predicted"/>
<evidence type="ECO:0000313" key="2">
    <source>
        <dbReference type="Proteomes" id="UP000075357"/>
    </source>
</evidence>
<dbReference type="AlphaFoldDB" id="A0A150HFE6"/>
<name>A0A150HFE6_9MICO</name>
<comment type="caution">
    <text evidence="1">The sequence shown here is derived from an EMBL/GenBank/DDBJ whole genome shotgun (WGS) entry which is preliminary data.</text>
</comment>
<dbReference type="Proteomes" id="UP000075357">
    <property type="component" value="Unassembled WGS sequence"/>
</dbReference>
<protein>
    <submittedName>
        <fullName evidence="1">Uncharacterized protein</fullName>
    </submittedName>
</protein>